<organism evidence="1 2">
    <name type="scientific">Paenibacillus borealis</name>
    <dbReference type="NCBI Taxonomy" id="160799"/>
    <lineage>
        <taxon>Bacteria</taxon>
        <taxon>Bacillati</taxon>
        <taxon>Bacillota</taxon>
        <taxon>Bacilli</taxon>
        <taxon>Bacillales</taxon>
        <taxon>Paenibacillaceae</taxon>
        <taxon>Paenibacillus</taxon>
    </lineage>
</organism>
<reference evidence="1 2" key="1">
    <citation type="submission" date="2016-10" db="EMBL/GenBank/DDBJ databases">
        <title>Paenibacillus species isolates.</title>
        <authorList>
            <person name="Beno S.M."/>
        </authorList>
    </citation>
    <scope>NUCLEOTIDE SEQUENCE [LARGE SCALE GENOMIC DNA]</scope>
    <source>
        <strain evidence="1 2">FSL H7-0744</strain>
    </source>
</reference>
<dbReference type="RefSeq" id="WP_076114442.1">
    <property type="nucleotide sequence ID" value="NZ_MPTB01000080.1"/>
</dbReference>
<accession>A0ABX3GW48</accession>
<dbReference type="EMBL" id="MPTB01000080">
    <property type="protein sequence ID" value="OMD36387.1"/>
    <property type="molecule type" value="Genomic_DNA"/>
</dbReference>
<dbReference type="Proteomes" id="UP000187412">
    <property type="component" value="Unassembled WGS sequence"/>
</dbReference>
<keyword evidence="2" id="KW-1185">Reference proteome</keyword>
<protein>
    <submittedName>
        <fullName evidence="1">Uncharacterized protein</fullName>
    </submittedName>
</protein>
<comment type="caution">
    <text evidence="1">The sequence shown here is derived from an EMBL/GenBank/DDBJ whole genome shotgun (WGS) entry which is preliminary data.</text>
</comment>
<sequence length="404" mass="45578">MSVYAEIYRLREFEEYDSAYMGFSTKTIDNKLYFSLCTHNQNYSAGVFSFDITTKNVNKLCDISELLNQGGNINSLTHGKIHTKLFTDEENTLFFGTHFSYPNCNPQDIFYEGGHIIALNPLSGHVDDHGVLIKGEGIVTMEVDLSIRRCYILTSPSNYFIDYDLVTRQIRYLNKIDITGSSICRNLGIDQNGDVYGCSESFKIFKYSHNEHSLNYLTTNFNEISSKNEEWVSSKKKGSNKVGRTMWRCIEFDSSNNVFYGINASDSSLFLFDHSQQSTEKIENLENLSGKDIYPTLTFVKRGSEYYYVPANGKFDFQLSEGIKSTCTLVKFDAETNILKSYGLIFGQNNETIFGAGAAMCTNDGILYLLGSVTTNGSESCSNSLYFSDTPYDLALIEVNLNSL</sequence>
<name>A0ABX3GW48_PAEBO</name>
<gene>
    <name evidence="1" type="ORF">BSK56_32210</name>
</gene>
<proteinExistence type="predicted"/>
<evidence type="ECO:0000313" key="1">
    <source>
        <dbReference type="EMBL" id="OMD36387.1"/>
    </source>
</evidence>
<evidence type="ECO:0000313" key="2">
    <source>
        <dbReference type="Proteomes" id="UP000187412"/>
    </source>
</evidence>